<dbReference type="CDD" id="cd00160">
    <property type="entry name" value="RhoGEF"/>
    <property type="match status" value="1"/>
</dbReference>
<dbReference type="Proteomes" id="UP000729913">
    <property type="component" value="Unassembled WGS sequence"/>
</dbReference>
<dbReference type="Pfam" id="PF00621">
    <property type="entry name" value="RhoGEF"/>
    <property type="match status" value="1"/>
</dbReference>
<dbReference type="SMART" id="SM00233">
    <property type="entry name" value="PH"/>
    <property type="match status" value="1"/>
</dbReference>
<dbReference type="PROSITE" id="PS50003">
    <property type="entry name" value="PH_DOMAIN"/>
    <property type="match status" value="1"/>
</dbReference>
<dbReference type="EMBL" id="JAAOIC020000020">
    <property type="protein sequence ID" value="KAG8040474.1"/>
    <property type="molecule type" value="Genomic_DNA"/>
</dbReference>
<feature type="compositionally biased region" description="Polar residues" evidence="2">
    <location>
        <begin position="592"/>
        <end position="629"/>
    </location>
</feature>
<dbReference type="Pfam" id="PF22697">
    <property type="entry name" value="SOS1_NGEF_PH"/>
    <property type="match status" value="1"/>
</dbReference>
<proteinExistence type="predicted"/>
<comment type="caution">
    <text evidence="5">The sequence shown here is derived from an EMBL/GenBank/DDBJ whole genome shotgun (WGS) entry which is preliminary data.</text>
</comment>
<feature type="compositionally biased region" description="Basic and acidic residues" evidence="2">
    <location>
        <begin position="523"/>
        <end position="544"/>
    </location>
</feature>
<evidence type="ECO:0000259" key="4">
    <source>
        <dbReference type="PROSITE" id="PS50010"/>
    </source>
</evidence>
<evidence type="ECO:0008006" key="7">
    <source>
        <dbReference type="Google" id="ProtNLM"/>
    </source>
</evidence>
<feature type="region of interest" description="Disordered" evidence="2">
    <location>
        <begin position="884"/>
        <end position="912"/>
    </location>
</feature>
<dbReference type="SMART" id="SM00325">
    <property type="entry name" value="RhoGEF"/>
    <property type="match status" value="1"/>
</dbReference>
<name>A0A8J5VC93_9HYME</name>
<organism evidence="5 6">
    <name type="scientific">Cotesia typhae</name>
    <dbReference type="NCBI Taxonomy" id="2053667"/>
    <lineage>
        <taxon>Eukaryota</taxon>
        <taxon>Metazoa</taxon>
        <taxon>Ecdysozoa</taxon>
        <taxon>Arthropoda</taxon>
        <taxon>Hexapoda</taxon>
        <taxon>Insecta</taxon>
        <taxon>Pterygota</taxon>
        <taxon>Neoptera</taxon>
        <taxon>Endopterygota</taxon>
        <taxon>Hymenoptera</taxon>
        <taxon>Apocrita</taxon>
        <taxon>Ichneumonoidea</taxon>
        <taxon>Braconidae</taxon>
        <taxon>Microgastrinae</taxon>
        <taxon>Cotesia</taxon>
    </lineage>
</organism>
<feature type="region of interest" description="Disordered" evidence="2">
    <location>
        <begin position="1"/>
        <end position="41"/>
    </location>
</feature>
<feature type="compositionally biased region" description="Basic and acidic residues" evidence="2">
    <location>
        <begin position="476"/>
        <end position="493"/>
    </location>
</feature>
<feature type="domain" description="DH" evidence="4">
    <location>
        <begin position="112"/>
        <end position="306"/>
    </location>
</feature>
<dbReference type="InterPro" id="IPR000219">
    <property type="entry name" value="DH_dom"/>
</dbReference>
<dbReference type="InterPro" id="IPR043324">
    <property type="entry name" value="PH_PLEKHG1_G2_G3"/>
</dbReference>
<dbReference type="GO" id="GO:0031267">
    <property type="term" value="F:small GTPase binding"/>
    <property type="evidence" value="ECO:0007669"/>
    <property type="project" value="TreeGrafter"/>
</dbReference>
<feature type="region of interest" description="Disordered" evidence="2">
    <location>
        <begin position="684"/>
        <end position="741"/>
    </location>
</feature>
<feature type="compositionally biased region" description="Low complexity" evidence="2">
    <location>
        <begin position="26"/>
        <end position="40"/>
    </location>
</feature>
<dbReference type="PROSITE" id="PS50010">
    <property type="entry name" value="DH_2"/>
    <property type="match status" value="1"/>
</dbReference>
<protein>
    <recommendedName>
        <fullName evidence="7">Pleckstrin homology domain-containing family G member 1</fullName>
    </recommendedName>
</protein>
<evidence type="ECO:0000256" key="2">
    <source>
        <dbReference type="SAM" id="MobiDB-lite"/>
    </source>
</evidence>
<evidence type="ECO:0000313" key="5">
    <source>
        <dbReference type="EMBL" id="KAG8040474.1"/>
    </source>
</evidence>
<evidence type="ECO:0000256" key="1">
    <source>
        <dbReference type="ARBA" id="ARBA00022553"/>
    </source>
</evidence>
<sequence>MTDGNAGGLMPDYATRRRKHLDRPLSGSSIASSTSSSGCSNQGNACSANPYLASVESLADTCASSQGSADSGVVTASEATNANNINRRNSQSIEDSPLLYHRARYCDPKRNPVERVLLEIVDTEAIYVEHLRQVIQGYLIFWRDDPASLLQDLELNDLFSNIEDIFRFNSEFLKEIEACGLDPVSVANTFTKHNSGFKVYTEYCTNYPRTVSVLTDLMSRDDTAKAFRERQAALGHALPLGSFLLKPVQRILKYHLLLENLSKEYEADETRKRRDKDLFGKAKDDRNIIEEALATMTGIAKHINAMKRRHEHAVRVQEIQSLLYGWSGPDLTTSGELIAEGRFRMRGAKAPRHAFLFERMLLLTKKKEDGLLVYKAHIMCSNLMLIESIPGEPCSFHVIPFDNPRLQYTLQARNLEQKREWALQIKRVMLENYNAVIPIHARQLVLQLGQTHHEDENTNVSDRGSAKKLYSAPPEYLERRKLEKERRRSEAGIRQKLKKTISSKTPELNQNQSTPDSPASSRKSTEDPNVNRDRSLNRSLDGRTSKVKDRFTNWRRKSEPGFQSYISLNQFDDEKDIDIDIVTEATDSLIQADSSAPETANSASPNTSAVNDTYNNNLSSKNSPSANINTKDKDTNEQQQQQLQQIPQEQAQPRTVEEIVGHILMQNQEFQRLLEKQRNNSLANVRNQRFKKHQRSVDTSDDSDTGEQNYSTDFNNINNSNSNNNNNNSNNNSRVRPNRIVRREHRLVRSNNAWNSLSSRDNQPSLQLQYNNLRVDDNKHQVQSNNKINRVQEKKAAFEAFKRQSIVTESKIIKTALRMRENSPASADKMAGKDIDTGENNDALCNTHYGVWDELKSERCSKTSSDSPTRPAVWLTKLCQDLPSSPQKSGSLPRSFQINQSNPSTGSGTGTDMQQISKARFLQRDGKPMSERPFTIASDKPAEINIDDVEQRYTTADNKINLGNKFKESTSASFYSVEDNLTDADSDAQTTNSANIHPDHKIYRVNISGSMLKNVLSKAGSRLQGLRSTVSAETLECVDEFDKTKRFASKIKKKKFSKSRLFRESSTDVDEPIGCMPGNSSMDLTDMYYKQGSSGLGARIAQADYADPSTLFFDIKRGESCARISDSHLDNNEDDVVDKDVADRQRLPSDGDNYYEKCFESIENYVDETDDAFRDSAIFSDGEEVVSPFVKSKLRMSLNEVSSSRAPVNCRAVGKSKVAPPVPVKKKTIRNTKFICEDSKPDVALKPDNLKVRTRLIVGNAGNIEKCVKITVKERGAIPVSIPSYLTSNGEFYSENGNEGRNNSDVSAGQSQAGWVKKMVGQLQAQIETL</sequence>
<keyword evidence="1" id="KW-0597">Phosphoprotein</keyword>
<dbReference type="InterPro" id="IPR001849">
    <property type="entry name" value="PH_domain"/>
</dbReference>
<gene>
    <name evidence="5" type="ORF">G9C98_002470</name>
</gene>
<dbReference type="PANTHER" id="PTHR45924">
    <property type="entry name" value="FI17866P1"/>
    <property type="match status" value="1"/>
</dbReference>
<feature type="compositionally biased region" description="Polar residues" evidence="2">
    <location>
        <begin position="502"/>
        <end position="522"/>
    </location>
</feature>
<feature type="region of interest" description="Disordered" evidence="2">
    <location>
        <begin position="592"/>
        <end position="653"/>
    </location>
</feature>
<dbReference type="OrthoDB" id="1594986at2759"/>
<dbReference type="PANTHER" id="PTHR45924:SF2">
    <property type="entry name" value="FI17866P1"/>
    <property type="match status" value="1"/>
</dbReference>
<feature type="compositionally biased region" description="Low complexity" evidence="2">
    <location>
        <begin position="638"/>
        <end position="652"/>
    </location>
</feature>
<accession>A0A8J5VC93</accession>
<feature type="region of interest" description="Disordered" evidence="2">
    <location>
        <begin position="455"/>
        <end position="544"/>
    </location>
</feature>
<reference evidence="5" key="2">
    <citation type="submission" date="2021-04" db="EMBL/GenBank/DDBJ databases">
        <title>Genome-wide patterns of bracovirus chromosomal integration into multiple host tissues during parasitism.</title>
        <authorList>
            <person name="Chebbi M.A.C."/>
        </authorList>
    </citation>
    <scope>NUCLEOTIDE SEQUENCE</scope>
    <source>
        <tissue evidence="5">Whole body</tissue>
    </source>
</reference>
<evidence type="ECO:0000259" key="3">
    <source>
        <dbReference type="PROSITE" id="PS50003"/>
    </source>
</evidence>
<feature type="domain" description="PH" evidence="3">
    <location>
        <begin position="330"/>
        <end position="430"/>
    </location>
</feature>
<dbReference type="CDD" id="cd13243">
    <property type="entry name" value="PH_PLEKHG1_G2_G3"/>
    <property type="match status" value="1"/>
</dbReference>
<evidence type="ECO:0000313" key="6">
    <source>
        <dbReference type="Proteomes" id="UP000729913"/>
    </source>
</evidence>
<dbReference type="InterPro" id="IPR055251">
    <property type="entry name" value="SOS1_NGEF_PH"/>
</dbReference>
<keyword evidence="6" id="KW-1185">Reference proteome</keyword>
<reference evidence="5" key="1">
    <citation type="submission" date="2020-03" db="EMBL/GenBank/DDBJ databases">
        <authorList>
            <person name="Chebbi M.A."/>
            <person name="Drezen J.M."/>
        </authorList>
    </citation>
    <scope>NUCLEOTIDE SEQUENCE</scope>
    <source>
        <tissue evidence="5">Whole body</tissue>
    </source>
</reference>
<feature type="compositionally biased region" description="Low complexity" evidence="2">
    <location>
        <begin position="715"/>
        <end position="733"/>
    </location>
</feature>
<dbReference type="GO" id="GO:0005085">
    <property type="term" value="F:guanyl-nucleotide exchange factor activity"/>
    <property type="evidence" value="ECO:0007669"/>
    <property type="project" value="InterPro"/>
</dbReference>